<gene>
    <name evidence="1" type="ORF">G5V65_05535</name>
</gene>
<organism evidence="1 2">
    <name type="scientific">Paragemmobacter kunshanensis</name>
    <dbReference type="NCBI Taxonomy" id="2583234"/>
    <lineage>
        <taxon>Bacteria</taxon>
        <taxon>Pseudomonadati</taxon>
        <taxon>Pseudomonadota</taxon>
        <taxon>Alphaproteobacteria</taxon>
        <taxon>Rhodobacterales</taxon>
        <taxon>Paracoccaceae</taxon>
        <taxon>Paragemmobacter</taxon>
    </lineage>
</organism>
<comment type="caution">
    <text evidence="1">The sequence shown here is derived from an EMBL/GenBank/DDBJ whole genome shotgun (WGS) entry which is preliminary data.</text>
</comment>
<name>A0A6M1TKD7_9RHOB</name>
<proteinExistence type="predicted"/>
<dbReference type="Proteomes" id="UP000474758">
    <property type="component" value="Unassembled WGS sequence"/>
</dbReference>
<evidence type="ECO:0000313" key="1">
    <source>
        <dbReference type="EMBL" id="NGQ90349.1"/>
    </source>
</evidence>
<dbReference type="RefSeq" id="WP_165047713.1">
    <property type="nucleotide sequence ID" value="NZ_JAALFE010000004.1"/>
</dbReference>
<dbReference type="EMBL" id="JAALFE010000004">
    <property type="protein sequence ID" value="NGQ90349.1"/>
    <property type="molecule type" value="Genomic_DNA"/>
</dbReference>
<keyword evidence="2" id="KW-1185">Reference proteome</keyword>
<dbReference type="InterPro" id="IPR011006">
    <property type="entry name" value="CheY-like_superfamily"/>
</dbReference>
<protein>
    <recommendedName>
        <fullName evidence="3">Response regulator</fullName>
    </recommendedName>
</protein>
<accession>A0A6M1TKD7</accession>
<reference evidence="1 2" key="1">
    <citation type="submission" date="2020-02" db="EMBL/GenBank/DDBJ databases">
        <title>Rhodobacter translucens sp. nov., a novel bacterium isolated from activated sludge.</title>
        <authorList>
            <person name="Liu J."/>
        </authorList>
    </citation>
    <scope>NUCLEOTIDE SEQUENCE [LARGE SCALE GENOMIC DNA]</scope>
    <source>
        <strain evidence="1 2">HX-7-19</strain>
    </source>
</reference>
<dbReference type="Gene3D" id="3.40.50.2300">
    <property type="match status" value="1"/>
</dbReference>
<evidence type="ECO:0008006" key="3">
    <source>
        <dbReference type="Google" id="ProtNLM"/>
    </source>
</evidence>
<evidence type="ECO:0000313" key="2">
    <source>
        <dbReference type="Proteomes" id="UP000474758"/>
    </source>
</evidence>
<dbReference type="SUPFAM" id="SSF52172">
    <property type="entry name" value="CheY-like"/>
    <property type="match status" value="1"/>
</dbReference>
<dbReference type="AlphaFoldDB" id="A0A6M1TKD7"/>
<sequence length="176" mass="19281">MNILPDSISMAPAKDASPACCPPGVAQMPRPAQIVAVCERPGPLDPLLDWLAEKGAQIVHVPLRRLPLDWFDANAHRHDVALVDADFLGDEGAMIDFGMRLRRFSPGMPVIMATKRVTASDFSTERMAICDVTLRMPITRGDLLEALSAALENHAHWTEIRHQGRPLIAEAHPPSV</sequence>